<reference evidence="5 6" key="1">
    <citation type="submission" date="2016-10" db="EMBL/GenBank/DDBJ databases">
        <authorList>
            <person name="Varghese N."/>
            <person name="Submissions S."/>
        </authorList>
    </citation>
    <scope>NUCLEOTIDE SEQUENCE [LARGE SCALE GENOMIC DNA]</scope>
    <source>
        <strain evidence="5 6">DSM 16392</strain>
    </source>
</reference>
<dbReference type="InterPro" id="IPR036390">
    <property type="entry name" value="WH_DNA-bd_sf"/>
</dbReference>
<dbReference type="InterPro" id="IPR000485">
    <property type="entry name" value="AsnC-type_HTH_dom"/>
</dbReference>
<organism evidence="5 6">
    <name type="scientific">Pseudovibrio ascidiaceicola</name>
    <dbReference type="NCBI Taxonomy" id="285279"/>
    <lineage>
        <taxon>Bacteria</taxon>
        <taxon>Pseudomonadati</taxon>
        <taxon>Pseudomonadota</taxon>
        <taxon>Alphaproteobacteria</taxon>
        <taxon>Hyphomicrobiales</taxon>
        <taxon>Stappiaceae</taxon>
        <taxon>Pseudovibrio</taxon>
    </lineage>
</organism>
<keyword evidence="6" id="KW-1185">Reference proteome</keyword>
<sequence>MSMQLDQRDLDILRILSNEGRITKAALADLIGLSPTPCWDRLKKLEKSGLIESYGARINLKKLGPHVTVFVAAELADHTAASFYAFETAMQNYEEVVACWALGGGFDYLIQIVTRDVDAYQRLIDTMLDARIGLSRYFTYIVTKPVKGNATPPLNLLFAAD</sequence>
<evidence type="ECO:0000256" key="1">
    <source>
        <dbReference type="ARBA" id="ARBA00023015"/>
    </source>
</evidence>
<dbReference type="Pfam" id="PF13412">
    <property type="entry name" value="HTH_24"/>
    <property type="match status" value="1"/>
</dbReference>
<dbReference type="EMBL" id="FOSK01000008">
    <property type="protein sequence ID" value="SFK69433.1"/>
    <property type="molecule type" value="Genomic_DNA"/>
</dbReference>
<dbReference type="PRINTS" id="PR00033">
    <property type="entry name" value="HTHASNC"/>
</dbReference>
<dbReference type="Pfam" id="PF01037">
    <property type="entry name" value="AsnC_trans_reg"/>
    <property type="match status" value="1"/>
</dbReference>
<evidence type="ECO:0000256" key="3">
    <source>
        <dbReference type="ARBA" id="ARBA00023163"/>
    </source>
</evidence>
<evidence type="ECO:0000313" key="6">
    <source>
        <dbReference type="Proteomes" id="UP000199598"/>
    </source>
</evidence>
<dbReference type="InterPro" id="IPR011991">
    <property type="entry name" value="ArsR-like_HTH"/>
</dbReference>
<dbReference type="Proteomes" id="UP000199598">
    <property type="component" value="Unassembled WGS sequence"/>
</dbReference>
<dbReference type="PANTHER" id="PTHR30154">
    <property type="entry name" value="LEUCINE-RESPONSIVE REGULATORY PROTEIN"/>
    <property type="match status" value="1"/>
</dbReference>
<name>A0A1I4BLK8_9HYPH</name>
<protein>
    <submittedName>
        <fullName evidence="5">Transcriptional regulator, AsnC family</fullName>
    </submittedName>
</protein>
<evidence type="ECO:0000259" key="4">
    <source>
        <dbReference type="PROSITE" id="PS50956"/>
    </source>
</evidence>
<evidence type="ECO:0000313" key="5">
    <source>
        <dbReference type="EMBL" id="SFK69433.1"/>
    </source>
</evidence>
<keyword evidence="3" id="KW-0804">Transcription</keyword>
<accession>A0A1I4BLK8</accession>
<dbReference type="RefSeq" id="WP_244527182.1">
    <property type="nucleotide sequence ID" value="NZ_FOSK01000008.1"/>
</dbReference>
<proteinExistence type="predicted"/>
<dbReference type="Gene3D" id="3.30.70.920">
    <property type="match status" value="1"/>
</dbReference>
<keyword evidence="2" id="KW-0238">DNA-binding</keyword>
<dbReference type="PANTHER" id="PTHR30154:SF34">
    <property type="entry name" value="TRANSCRIPTIONAL REGULATOR AZLB"/>
    <property type="match status" value="1"/>
</dbReference>
<dbReference type="CDD" id="cd00090">
    <property type="entry name" value="HTH_ARSR"/>
    <property type="match status" value="1"/>
</dbReference>
<gene>
    <name evidence="5" type="ORF">SAMN04488518_10815</name>
</gene>
<dbReference type="SUPFAM" id="SSF54909">
    <property type="entry name" value="Dimeric alpha+beta barrel"/>
    <property type="match status" value="1"/>
</dbReference>
<dbReference type="PROSITE" id="PS50956">
    <property type="entry name" value="HTH_ASNC_2"/>
    <property type="match status" value="1"/>
</dbReference>
<evidence type="ECO:0000256" key="2">
    <source>
        <dbReference type="ARBA" id="ARBA00023125"/>
    </source>
</evidence>
<feature type="domain" description="HTH asnC-type" evidence="4">
    <location>
        <begin position="5"/>
        <end position="66"/>
    </location>
</feature>
<dbReference type="Gene3D" id="1.10.10.10">
    <property type="entry name" value="Winged helix-like DNA-binding domain superfamily/Winged helix DNA-binding domain"/>
    <property type="match status" value="1"/>
</dbReference>
<dbReference type="InterPro" id="IPR019888">
    <property type="entry name" value="Tscrpt_reg_AsnC-like"/>
</dbReference>
<keyword evidence="1" id="KW-0805">Transcription regulation</keyword>
<dbReference type="SUPFAM" id="SSF46785">
    <property type="entry name" value="Winged helix' DNA-binding domain"/>
    <property type="match status" value="1"/>
</dbReference>
<dbReference type="InterPro" id="IPR011008">
    <property type="entry name" value="Dimeric_a/b-barrel"/>
</dbReference>
<dbReference type="PROSITE" id="PS00519">
    <property type="entry name" value="HTH_ASNC_1"/>
    <property type="match status" value="1"/>
</dbReference>
<dbReference type="InterPro" id="IPR019885">
    <property type="entry name" value="Tscrpt_reg_HTH_AsnC-type_CS"/>
</dbReference>
<dbReference type="InterPro" id="IPR019887">
    <property type="entry name" value="Tscrpt_reg_AsnC/Lrp_C"/>
</dbReference>
<dbReference type="InterPro" id="IPR036388">
    <property type="entry name" value="WH-like_DNA-bd_sf"/>
</dbReference>
<comment type="caution">
    <text evidence="5">The sequence shown here is derived from an EMBL/GenBank/DDBJ whole genome shotgun (WGS) entry which is preliminary data.</text>
</comment>
<dbReference type="SMART" id="SM00344">
    <property type="entry name" value="HTH_ASNC"/>
    <property type="match status" value="1"/>
</dbReference>